<dbReference type="Proteomes" id="UP001500740">
    <property type="component" value="Unassembled WGS sequence"/>
</dbReference>
<dbReference type="PANTHER" id="PTHR30404:SF0">
    <property type="entry name" value="N-ACETYLMURAMOYL-L-ALANINE AMIDASE AMIC"/>
    <property type="match status" value="1"/>
</dbReference>
<evidence type="ECO:0000256" key="1">
    <source>
        <dbReference type="ARBA" id="ARBA00022801"/>
    </source>
</evidence>
<gene>
    <name evidence="3" type="primary">cwlC</name>
    <name evidence="3" type="ORF">GCM10008935_16780</name>
</gene>
<dbReference type="Pfam" id="PF05036">
    <property type="entry name" value="SPOR"/>
    <property type="match status" value="1"/>
</dbReference>
<proteinExistence type="predicted"/>
<dbReference type="InterPro" id="IPR050695">
    <property type="entry name" value="N-acetylmuramoyl_amidase_3"/>
</dbReference>
<dbReference type="PROSITE" id="PS51724">
    <property type="entry name" value="SPOR"/>
    <property type="match status" value="1"/>
</dbReference>
<evidence type="ECO:0000313" key="3">
    <source>
        <dbReference type="EMBL" id="GAA0461945.1"/>
    </source>
</evidence>
<dbReference type="SUPFAM" id="SSF110997">
    <property type="entry name" value="Sporulation related repeat"/>
    <property type="match status" value="1"/>
</dbReference>
<evidence type="ECO:0000259" key="2">
    <source>
        <dbReference type="PROSITE" id="PS51724"/>
    </source>
</evidence>
<dbReference type="Gene3D" id="3.40.630.40">
    <property type="entry name" value="Zn-dependent exopeptidases"/>
    <property type="match status" value="1"/>
</dbReference>
<feature type="domain" description="SPOR" evidence="2">
    <location>
        <begin position="183"/>
        <end position="261"/>
    </location>
</feature>
<name>A0ABP3JT12_9BACI</name>
<dbReference type="Gene3D" id="3.30.70.1070">
    <property type="entry name" value="Sporulation related repeat"/>
    <property type="match status" value="1"/>
</dbReference>
<dbReference type="SUPFAM" id="SSF53187">
    <property type="entry name" value="Zn-dependent exopeptidases"/>
    <property type="match status" value="1"/>
</dbReference>
<dbReference type="Pfam" id="PF01520">
    <property type="entry name" value="Amidase_3"/>
    <property type="match status" value="1"/>
</dbReference>
<dbReference type="SMART" id="SM00646">
    <property type="entry name" value="Ami_3"/>
    <property type="match status" value="1"/>
</dbReference>
<comment type="caution">
    <text evidence="3">The sequence shown here is derived from an EMBL/GenBank/DDBJ whole genome shotgun (WGS) entry which is preliminary data.</text>
</comment>
<dbReference type="RefSeq" id="WP_343783091.1">
    <property type="nucleotide sequence ID" value="NZ_BAAACZ010000011.1"/>
</dbReference>
<dbReference type="InterPro" id="IPR007730">
    <property type="entry name" value="SPOR-like_dom"/>
</dbReference>
<protein>
    <submittedName>
        <fullName evidence="3">Sporulation-specific N-acetylmuramoyl-L-alanine amidase</fullName>
    </submittedName>
</protein>
<accession>A0ABP3JT12</accession>
<keyword evidence="1" id="KW-0378">Hydrolase</keyword>
<dbReference type="InterPro" id="IPR036680">
    <property type="entry name" value="SPOR-like_sf"/>
</dbReference>
<dbReference type="PANTHER" id="PTHR30404">
    <property type="entry name" value="N-ACETYLMURAMOYL-L-ALANINE AMIDASE"/>
    <property type="match status" value="1"/>
</dbReference>
<sequence length="263" mass="29250">MTRIYIDAGHGGNDSGAVGNGLMEKDLTLDIALKTRDILNNEYEGHEIMMSRTTDVTKSLSARTNEANNWGADYFLSIHVNAGGGTGFESFIYNGSTLPDTPSLRNILHDTIMIHVDWFDRGKKSANFHVLRESNTSASLTENGFIDNAADAEKLKSDDYLNRIARGHAEGLAEAFHLDRKDGGNGVYYRVIAGSFTSRRNAENLLDSLSEYGYDGFIGIFTHNDQTFYRVIVGSFQTRENAKNRVDELKADGFDAFIAVYEY</sequence>
<evidence type="ECO:0000313" key="4">
    <source>
        <dbReference type="Proteomes" id="UP001500740"/>
    </source>
</evidence>
<dbReference type="EMBL" id="BAAACZ010000011">
    <property type="protein sequence ID" value="GAA0461945.1"/>
    <property type="molecule type" value="Genomic_DNA"/>
</dbReference>
<keyword evidence="4" id="KW-1185">Reference proteome</keyword>
<reference evidence="4" key="1">
    <citation type="journal article" date="2019" name="Int. J. Syst. Evol. Microbiol.">
        <title>The Global Catalogue of Microorganisms (GCM) 10K type strain sequencing project: providing services to taxonomists for standard genome sequencing and annotation.</title>
        <authorList>
            <consortium name="The Broad Institute Genomics Platform"/>
            <consortium name="The Broad Institute Genome Sequencing Center for Infectious Disease"/>
            <person name="Wu L."/>
            <person name="Ma J."/>
        </authorList>
    </citation>
    <scope>NUCLEOTIDE SEQUENCE [LARGE SCALE GENOMIC DNA]</scope>
    <source>
        <strain evidence="4">JCM 14193</strain>
    </source>
</reference>
<dbReference type="CDD" id="cd02696">
    <property type="entry name" value="MurNAc-LAA"/>
    <property type="match status" value="1"/>
</dbReference>
<dbReference type="InterPro" id="IPR002508">
    <property type="entry name" value="MurNAc-LAA_cat"/>
</dbReference>
<organism evidence="3 4">
    <name type="scientific">Alkalibacillus silvisoli</name>
    <dbReference type="NCBI Taxonomy" id="392823"/>
    <lineage>
        <taxon>Bacteria</taxon>
        <taxon>Bacillati</taxon>
        <taxon>Bacillota</taxon>
        <taxon>Bacilli</taxon>
        <taxon>Bacillales</taxon>
        <taxon>Bacillaceae</taxon>
        <taxon>Alkalibacillus</taxon>
    </lineage>
</organism>